<evidence type="ECO:0008006" key="5">
    <source>
        <dbReference type="Google" id="ProtNLM"/>
    </source>
</evidence>
<proteinExistence type="predicted"/>
<keyword evidence="4" id="KW-1185">Reference proteome</keyword>
<reference evidence="3 4" key="1">
    <citation type="submission" date="2017-09" db="EMBL/GenBank/DDBJ databases">
        <title>WGS assembly of Aquilegia coerulea Goldsmith.</title>
        <authorList>
            <person name="Hodges S."/>
            <person name="Kramer E."/>
            <person name="Nordborg M."/>
            <person name="Tomkins J."/>
            <person name="Borevitz J."/>
            <person name="Derieg N."/>
            <person name="Yan J."/>
            <person name="Mihaltcheva S."/>
            <person name="Hayes R.D."/>
            <person name="Rokhsar D."/>
        </authorList>
    </citation>
    <scope>NUCLEOTIDE SEQUENCE [LARGE SCALE GENOMIC DNA]</scope>
    <source>
        <strain evidence="4">cv. Goldsmith</strain>
    </source>
</reference>
<evidence type="ECO:0000256" key="1">
    <source>
        <dbReference type="SAM" id="MobiDB-lite"/>
    </source>
</evidence>
<evidence type="ECO:0000313" key="4">
    <source>
        <dbReference type="Proteomes" id="UP000230069"/>
    </source>
</evidence>
<feature type="region of interest" description="Disordered" evidence="1">
    <location>
        <begin position="150"/>
        <end position="178"/>
    </location>
</feature>
<organism evidence="3 4">
    <name type="scientific">Aquilegia coerulea</name>
    <name type="common">Rocky mountain columbine</name>
    <dbReference type="NCBI Taxonomy" id="218851"/>
    <lineage>
        <taxon>Eukaryota</taxon>
        <taxon>Viridiplantae</taxon>
        <taxon>Streptophyta</taxon>
        <taxon>Embryophyta</taxon>
        <taxon>Tracheophyta</taxon>
        <taxon>Spermatophyta</taxon>
        <taxon>Magnoliopsida</taxon>
        <taxon>Ranunculales</taxon>
        <taxon>Ranunculaceae</taxon>
        <taxon>Thalictroideae</taxon>
        <taxon>Aquilegia</taxon>
    </lineage>
</organism>
<keyword evidence="2" id="KW-0812">Transmembrane</keyword>
<dbReference type="InParanoid" id="A0A2G5EF39"/>
<keyword evidence="2" id="KW-1133">Transmembrane helix</keyword>
<dbReference type="STRING" id="218851.A0A2G5EF39"/>
<dbReference type="PANTHER" id="PTHR34054:SF4">
    <property type="entry name" value="PROTEIN, PUTATIVE-RELATED"/>
    <property type="match status" value="1"/>
</dbReference>
<gene>
    <name evidence="3" type="ORF">AQUCO_00900731v1</name>
</gene>
<dbReference type="AlphaFoldDB" id="A0A2G5EF39"/>
<sequence>MTNLSKLGIGLTVAFVFSFVVLVTELCYIFFRQRKRADDVDEESDISSSNCWSSKKFFYLFCCKNKSRIEHTGAPTTVHPVDDDNVVEQQDELMKWQELHGPSRILYTIKEEEKEDLESEKSCSERKTKKRIGGSIEEEKEISMVVISMESDKERETDETPYLTPCGSPPYCTPMSSPPHEIRRNDRNLMYYSESENCFVLEVEKSQRRLSSEKCFPVVICKKK</sequence>
<evidence type="ECO:0000256" key="2">
    <source>
        <dbReference type="SAM" id="Phobius"/>
    </source>
</evidence>
<protein>
    <recommendedName>
        <fullName evidence="5">Transmembrane protein</fullName>
    </recommendedName>
</protein>
<dbReference type="PANTHER" id="PTHR34054">
    <property type="entry name" value="EXPRESSED PROTEIN"/>
    <property type="match status" value="1"/>
</dbReference>
<dbReference type="OrthoDB" id="784633at2759"/>
<name>A0A2G5EF39_AQUCA</name>
<keyword evidence="2" id="KW-0472">Membrane</keyword>
<feature type="transmembrane region" description="Helical" evidence="2">
    <location>
        <begin position="6"/>
        <end position="31"/>
    </location>
</feature>
<dbReference type="EMBL" id="KZ305026">
    <property type="protein sequence ID" value="PIA54385.1"/>
    <property type="molecule type" value="Genomic_DNA"/>
</dbReference>
<accession>A0A2G5EF39</accession>
<dbReference type="Proteomes" id="UP000230069">
    <property type="component" value="Unassembled WGS sequence"/>
</dbReference>
<evidence type="ECO:0000313" key="3">
    <source>
        <dbReference type="EMBL" id="PIA54385.1"/>
    </source>
</evidence>
<dbReference type="InterPro" id="IPR045884">
    <property type="entry name" value="At5g59350-like"/>
</dbReference>